<comment type="caution">
    <text evidence="1">The sequence shown here is derived from an EMBL/GenBank/DDBJ whole genome shotgun (WGS) entry which is preliminary data.</text>
</comment>
<accession>A0ACB7XNA3</accession>
<sequence length="110" mass="12407">MARWTNWGLLEHTEIGDQEGEFKTTDKRRRRSNQPPAADVLHHRGPPPPTAATRAPATRLKPDSDSTQLRTDARRDLKAIPRLLFTSSTGRKELPLLMIWGSIIRMVGAD</sequence>
<name>A0ACB7XNA3_9ERIC</name>
<dbReference type="Proteomes" id="UP000828048">
    <property type="component" value="Chromosome 10"/>
</dbReference>
<gene>
    <name evidence="1" type="ORF">Vadar_034613</name>
</gene>
<protein>
    <submittedName>
        <fullName evidence="1">Uncharacterized protein</fullName>
    </submittedName>
</protein>
<evidence type="ECO:0000313" key="2">
    <source>
        <dbReference type="Proteomes" id="UP000828048"/>
    </source>
</evidence>
<evidence type="ECO:0000313" key="1">
    <source>
        <dbReference type="EMBL" id="KAH7841816.1"/>
    </source>
</evidence>
<keyword evidence="2" id="KW-1185">Reference proteome</keyword>
<proteinExistence type="predicted"/>
<dbReference type="EMBL" id="CM037160">
    <property type="protein sequence ID" value="KAH7841816.1"/>
    <property type="molecule type" value="Genomic_DNA"/>
</dbReference>
<reference evidence="1 2" key="1">
    <citation type="journal article" date="2021" name="Hortic Res">
        <title>High-quality reference genome and annotation aids understanding of berry development for evergreen blueberry (Vaccinium darrowii).</title>
        <authorList>
            <person name="Yu J."/>
            <person name="Hulse-Kemp A.M."/>
            <person name="Babiker E."/>
            <person name="Staton M."/>
        </authorList>
    </citation>
    <scope>NUCLEOTIDE SEQUENCE [LARGE SCALE GENOMIC DNA]</scope>
    <source>
        <strain evidence="2">cv. NJ 8807/NJ 8810</strain>
        <tissue evidence="1">Young leaf</tissue>
    </source>
</reference>
<organism evidence="1 2">
    <name type="scientific">Vaccinium darrowii</name>
    <dbReference type="NCBI Taxonomy" id="229202"/>
    <lineage>
        <taxon>Eukaryota</taxon>
        <taxon>Viridiplantae</taxon>
        <taxon>Streptophyta</taxon>
        <taxon>Embryophyta</taxon>
        <taxon>Tracheophyta</taxon>
        <taxon>Spermatophyta</taxon>
        <taxon>Magnoliopsida</taxon>
        <taxon>eudicotyledons</taxon>
        <taxon>Gunneridae</taxon>
        <taxon>Pentapetalae</taxon>
        <taxon>asterids</taxon>
        <taxon>Ericales</taxon>
        <taxon>Ericaceae</taxon>
        <taxon>Vaccinioideae</taxon>
        <taxon>Vaccinieae</taxon>
        <taxon>Vaccinium</taxon>
    </lineage>
</organism>